<keyword evidence="3" id="KW-1185">Reference proteome</keyword>
<name>A0AAE0XSN4_9GAST</name>
<dbReference type="AlphaFoldDB" id="A0AAE0XSN4"/>
<feature type="compositionally biased region" description="Polar residues" evidence="1">
    <location>
        <begin position="40"/>
        <end position="62"/>
    </location>
</feature>
<reference evidence="2" key="1">
    <citation type="journal article" date="2023" name="G3 (Bethesda)">
        <title>A reference genome for the long-term kleptoplast-retaining sea slug Elysia crispata morphotype clarki.</title>
        <authorList>
            <person name="Eastman K.E."/>
            <person name="Pendleton A.L."/>
            <person name="Shaikh M.A."/>
            <person name="Suttiyut T."/>
            <person name="Ogas R."/>
            <person name="Tomko P."/>
            <person name="Gavelis G."/>
            <person name="Widhalm J.R."/>
            <person name="Wisecaver J.H."/>
        </authorList>
    </citation>
    <scope>NUCLEOTIDE SEQUENCE</scope>
    <source>
        <strain evidence="2">ECLA1</strain>
    </source>
</reference>
<comment type="caution">
    <text evidence="2">The sequence shown here is derived from an EMBL/GenBank/DDBJ whole genome shotgun (WGS) entry which is preliminary data.</text>
</comment>
<feature type="region of interest" description="Disordered" evidence="1">
    <location>
        <begin position="29"/>
        <end position="76"/>
    </location>
</feature>
<evidence type="ECO:0000256" key="1">
    <source>
        <dbReference type="SAM" id="MobiDB-lite"/>
    </source>
</evidence>
<gene>
    <name evidence="2" type="ORF">RRG08_048020</name>
</gene>
<organism evidence="2 3">
    <name type="scientific">Elysia crispata</name>
    <name type="common">lettuce slug</name>
    <dbReference type="NCBI Taxonomy" id="231223"/>
    <lineage>
        <taxon>Eukaryota</taxon>
        <taxon>Metazoa</taxon>
        <taxon>Spiralia</taxon>
        <taxon>Lophotrochozoa</taxon>
        <taxon>Mollusca</taxon>
        <taxon>Gastropoda</taxon>
        <taxon>Heterobranchia</taxon>
        <taxon>Euthyneura</taxon>
        <taxon>Panpulmonata</taxon>
        <taxon>Sacoglossa</taxon>
        <taxon>Placobranchoidea</taxon>
        <taxon>Plakobranchidae</taxon>
        <taxon>Elysia</taxon>
    </lineage>
</organism>
<evidence type="ECO:0000313" key="3">
    <source>
        <dbReference type="Proteomes" id="UP001283361"/>
    </source>
</evidence>
<sequence length="76" mass="8510">MVKPQAWTFSAAPIMDNKDHALFQDSSSLECEGPLMPSGQDKTGSSGHSSQTEDLNTRSLYMSSPRIPDNIERYRY</sequence>
<protein>
    <submittedName>
        <fullName evidence="2">Uncharacterized protein</fullName>
    </submittedName>
</protein>
<dbReference type="EMBL" id="JAWDGP010007745">
    <property type="protein sequence ID" value="KAK3706452.1"/>
    <property type="molecule type" value="Genomic_DNA"/>
</dbReference>
<dbReference type="Proteomes" id="UP001283361">
    <property type="component" value="Unassembled WGS sequence"/>
</dbReference>
<proteinExistence type="predicted"/>
<accession>A0AAE0XSN4</accession>
<evidence type="ECO:0000313" key="2">
    <source>
        <dbReference type="EMBL" id="KAK3706452.1"/>
    </source>
</evidence>